<dbReference type="EMBL" id="KI965479">
    <property type="protein sequence ID" value="EUD65484.1"/>
    <property type="molecule type" value="Genomic_DNA"/>
</dbReference>
<sequence length="191" mass="22402">MNIMTRFMNIAMQNILTSMAIMFSDYIKKFRGYKIASGNSTIMQKSWTFSLRWGCSFICLMITPQNLASSNLFLFERIDIPLLKFIVVSLPAMRLITQYPYKMYSYIKYFIHYCKIRSEDEVEYRFSYEIIITADNLDNDIIDMTEYIHLLTIYFNRGMLSSYGPFPSLCSKPHVNNEGVNTLDNIKPTIT</sequence>
<dbReference type="VEuPathDB" id="PlasmoDB:C922_04224"/>
<dbReference type="RefSeq" id="XP_008818031.1">
    <property type="nucleotide sequence ID" value="XM_008819809.1"/>
</dbReference>
<proteinExistence type="predicted"/>
<protein>
    <submittedName>
        <fullName evidence="1">Uncharacterized protein</fullName>
    </submittedName>
</protein>
<evidence type="ECO:0000313" key="2">
    <source>
        <dbReference type="Proteomes" id="UP000030640"/>
    </source>
</evidence>
<name>W7A8J9_9APIC</name>
<dbReference type="AlphaFoldDB" id="W7A8J9"/>
<evidence type="ECO:0000313" key="1">
    <source>
        <dbReference type="EMBL" id="EUD65484.1"/>
    </source>
</evidence>
<reference evidence="1 2" key="1">
    <citation type="submission" date="2013-02" db="EMBL/GenBank/DDBJ databases">
        <title>The Genome Sequence of Plasmodium inui San Antonio 1.</title>
        <authorList>
            <consortium name="The Broad Institute Genome Sequencing Platform"/>
            <consortium name="The Broad Institute Genome Sequencing Center for Infectious Disease"/>
            <person name="Neafsey D."/>
            <person name="Cheeseman I."/>
            <person name="Volkman S."/>
            <person name="Adams J."/>
            <person name="Walker B."/>
            <person name="Young S.K."/>
            <person name="Zeng Q."/>
            <person name="Gargeya S."/>
            <person name="Fitzgerald M."/>
            <person name="Haas B."/>
            <person name="Abouelleil A."/>
            <person name="Alvarado L."/>
            <person name="Arachchi H.M."/>
            <person name="Berlin A.M."/>
            <person name="Chapman S.B."/>
            <person name="Dewar J."/>
            <person name="Goldberg J."/>
            <person name="Griggs A."/>
            <person name="Gujja S."/>
            <person name="Hansen M."/>
            <person name="Howarth C."/>
            <person name="Imamovic A."/>
            <person name="Larimer J."/>
            <person name="McCowan C."/>
            <person name="Murphy C."/>
            <person name="Neiman D."/>
            <person name="Pearson M."/>
            <person name="Priest M."/>
            <person name="Roberts A."/>
            <person name="Saif S."/>
            <person name="Shea T."/>
            <person name="Sisk P."/>
            <person name="Sykes S."/>
            <person name="Wortman J."/>
            <person name="Nusbaum C."/>
            <person name="Birren B."/>
        </authorList>
    </citation>
    <scope>NUCLEOTIDE SEQUENCE [LARGE SCALE GENOMIC DNA]</scope>
    <source>
        <strain evidence="1 2">San Antonio 1</strain>
    </source>
</reference>
<keyword evidence="2" id="KW-1185">Reference proteome</keyword>
<organism evidence="1 2">
    <name type="scientific">Plasmodium inui San Antonio 1</name>
    <dbReference type="NCBI Taxonomy" id="1237626"/>
    <lineage>
        <taxon>Eukaryota</taxon>
        <taxon>Sar</taxon>
        <taxon>Alveolata</taxon>
        <taxon>Apicomplexa</taxon>
        <taxon>Aconoidasida</taxon>
        <taxon>Haemosporida</taxon>
        <taxon>Plasmodiidae</taxon>
        <taxon>Plasmodium</taxon>
        <taxon>Plasmodium (Plasmodium)</taxon>
    </lineage>
</organism>
<accession>W7A8J9</accession>
<dbReference type="Proteomes" id="UP000030640">
    <property type="component" value="Unassembled WGS sequence"/>
</dbReference>
<gene>
    <name evidence="1" type="ORF">C922_04224</name>
</gene>
<dbReference type="GeneID" id="20039498"/>